<dbReference type="EMBL" id="JACEIK010003385">
    <property type="protein sequence ID" value="MCD9641530.1"/>
    <property type="molecule type" value="Genomic_DNA"/>
</dbReference>
<proteinExistence type="predicted"/>
<gene>
    <name evidence="1" type="ORF">HAX54_027743</name>
</gene>
<sequence length="74" mass="8055">MSKPVSFASSPLSRIPPALMKFLSVPSSAAPPSPPTCAFFLFFTREPPPLLRHPAKPLVLKLVELRKSSSLLLL</sequence>
<keyword evidence="2" id="KW-1185">Reference proteome</keyword>
<evidence type="ECO:0000313" key="1">
    <source>
        <dbReference type="EMBL" id="MCD9641530.1"/>
    </source>
</evidence>
<name>A0ABS8V5S5_DATST</name>
<accession>A0ABS8V5S5</accession>
<comment type="caution">
    <text evidence="1">The sequence shown here is derived from an EMBL/GenBank/DDBJ whole genome shotgun (WGS) entry which is preliminary data.</text>
</comment>
<organism evidence="1 2">
    <name type="scientific">Datura stramonium</name>
    <name type="common">Jimsonweed</name>
    <name type="synonym">Common thornapple</name>
    <dbReference type="NCBI Taxonomy" id="4076"/>
    <lineage>
        <taxon>Eukaryota</taxon>
        <taxon>Viridiplantae</taxon>
        <taxon>Streptophyta</taxon>
        <taxon>Embryophyta</taxon>
        <taxon>Tracheophyta</taxon>
        <taxon>Spermatophyta</taxon>
        <taxon>Magnoliopsida</taxon>
        <taxon>eudicotyledons</taxon>
        <taxon>Gunneridae</taxon>
        <taxon>Pentapetalae</taxon>
        <taxon>asterids</taxon>
        <taxon>lamiids</taxon>
        <taxon>Solanales</taxon>
        <taxon>Solanaceae</taxon>
        <taxon>Solanoideae</taxon>
        <taxon>Datureae</taxon>
        <taxon>Datura</taxon>
    </lineage>
</organism>
<protein>
    <submittedName>
        <fullName evidence="1">Uncharacterized protein</fullName>
    </submittedName>
</protein>
<dbReference type="Proteomes" id="UP000823775">
    <property type="component" value="Unassembled WGS sequence"/>
</dbReference>
<evidence type="ECO:0000313" key="2">
    <source>
        <dbReference type="Proteomes" id="UP000823775"/>
    </source>
</evidence>
<reference evidence="1 2" key="1">
    <citation type="journal article" date="2021" name="BMC Genomics">
        <title>Datura genome reveals duplications of psychoactive alkaloid biosynthetic genes and high mutation rate following tissue culture.</title>
        <authorList>
            <person name="Rajewski A."/>
            <person name="Carter-House D."/>
            <person name="Stajich J."/>
            <person name="Litt A."/>
        </authorList>
    </citation>
    <scope>NUCLEOTIDE SEQUENCE [LARGE SCALE GENOMIC DNA]</scope>
    <source>
        <strain evidence="1">AR-01</strain>
    </source>
</reference>